<name>A0A8X6FJK6_TRICU</name>
<sequence>MKNIPGQFTAWRDEKRGEHRIRKESKLDLRSCRGVVTKNCKEATRKKKKDAGSRVKYWISCTILAFMIRKVKDKNFDKRRGLFENFESVKHKVFKEHNSFSRVILIVASCLVTAQQYFPMILANNS</sequence>
<evidence type="ECO:0000313" key="1">
    <source>
        <dbReference type="EMBL" id="GFQ80654.1"/>
    </source>
</evidence>
<dbReference type="OrthoDB" id="10288868at2759"/>
<keyword evidence="2" id="KW-1185">Reference proteome</keyword>
<protein>
    <submittedName>
        <fullName evidence="1">Uncharacterized protein</fullName>
    </submittedName>
</protein>
<comment type="caution">
    <text evidence="1">The sequence shown here is derived from an EMBL/GenBank/DDBJ whole genome shotgun (WGS) entry which is preliminary data.</text>
</comment>
<reference evidence="1" key="1">
    <citation type="submission" date="2020-07" db="EMBL/GenBank/DDBJ databases">
        <title>Multicomponent nature underlies the extraordinary mechanical properties of spider dragline silk.</title>
        <authorList>
            <person name="Kono N."/>
            <person name="Nakamura H."/>
            <person name="Mori M."/>
            <person name="Yoshida Y."/>
            <person name="Ohtoshi R."/>
            <person name="Malay A.D."/>
            <person name="Moran D.A.P."/>
            <person name="Tomita M."/>
            <person name="Numata K."/>
            <person name="Arakawa K."/>
        </authorList>
    </citation>
    <scope>NUCLEOTIDE SEQUENCE</scope>
</reference>
<dbReference type="Proteomes" id="UP000887116">
    <property type="component" value="Unassembled WGS sequence"/>
</dbReference>
<accession>A0A8X6FJK6</accession>
<proteinExistence type="predicted"/>
<evidence type="ECO:0000313" key="2">
    <source>
        <dbReference type="Proteomes" id="UP000887116"/>
    </source>
</evidence>
<dbReference type="AlphaFoldDB" id="A0A8X6FJK6"/>
<dbReference type="EMBL" id="BMAO01012332">
    <property type="protein sequence ID" value="GFQ80654.1"/>
    <property type="molecule type" value="Genomic_DNA"/>
</dbReference>
<gene>
    <name evidence="1" type="ORF">TNCT_228571</name>
</gene>
<organism evidence="1 2">
    <name type="scientific">Trichonephila clavata</name>
    <name type="common">Joro spider</name>
    <name type="synonym">Nephila clavata</name>
    <dbReference type="NCBI Taxonomy" id="2740835"/>
    <lineage>
        <taxon>Eukaryota</taxon>
        <taxon>Metazoa</taxon>
        <taxon>Ecdysozoa</taxon>
        <taxon>Arthropoda</taxon>
        <taxon>Chelicerata</taxon>
        <taxon>Arachnida</taxon>
        <taxon>Araneae</taxon>
        <taxon>Araneomorphae</taxon>
        <taxon>Entelegynae</taxon>
        <taxon>Araneoidea</taxon>
        <taxon>Nephilidae</taxon>
        <taxon>Trichonephila</taxon>
    </lineage>
</organism>